<dbReference type="InterPro" id="IPR004621">
    <property type="entry name" value="Fadh2_euk"/>
</dbReference>
<dbReference type="CDD" id="cd00537">
    <property type="entry name" value="MTHFR"/>
    <property type="match status" value="1"/>
</dbReference>
<keyword evidence="4" id="KW-0285">Flavoprotein</keyword>
<gene>
    <name evidence="13" type="primary">LOC108681433</name>
</gene>
<reference evidence="13" key="1">
    <citation type="submission" date="2025-08" db="UniProtKB">
        <authorList>
            <consortium name="RefSeq"/>
        </authorList>
    </citation>
    <scope>IDENTIFICATION</scope>
    <source>
        <tissue evidence="13">Whole organism</tissue>
    </source>
</reference>
<dbReference type="PANTHER" id="PTHR45754">
    <property type="entry name" value="METHYLENETETRAHYDROFOLATE REDUCTASE"/>
    <property type="match status" value="1"/>
</dbReference>
<dbReference type="GO" id="GO:0106313">
    <property type="term" value="F:methylenetetrahydrofolate reductase (NADPH) activity"/>
    <property type="evidence" value="ECO:0007669"/>
    <property type="project" value="UniProtKB-EC"/>
</dbReference>
<protein>
    <recommendedName>
        <fullName evidence="7">methylenetetrahydrofolate reductase (NADPH)</fullName>
        <ecNumber evidence="7">1.5.1.53</ecNumber>
    </recommendedName>
</protein>
<name>A0A8B7PIG8_HYAAZ</name>
<dbReference type="Pfam" id="PF02219">
    <property type="entry name" value="MTHFR"/>
    <property type="match status" value="1"/>
</dbReference>
<evidence type="ECO:0000256" key="1">
    <source>
        <dbReference type="ARBA" id="ARBA00001974"/>
    </source>
</evidence>
<dbReference type="GeneID" id="108681433"/>
<dbReference type="InterPro" id="IPR053806">
    <property type="entry name" value="MTHFR_C"/>
</dbReference>
<dbReference type="PANTHER" id="PTHR45754:SF3">
    <property type="entry name" value="METHYLENETETRAHYDROFOLATE REDUCTASE (NADPH)"/>
    <property type="match status" value="1"/>
</dbReference>
<organism evidence="12 13">
    <name type="scientific">Hyalella azteca</name>
    <name type="common">Amphipod</name>
    <dbReference type="NCBI Taxonomy" id="294128"/>
    <lineage>
        <taxon>Eukaryota</taxon>
        <taxon>Metazoa</taxon>
        <taxon>Ecdysozoa</taxon>
        <taxon>Arthropoda</taxon>
        <taxon>Crustacea</taxon>
        <taxon>Multicrustacea</taxon>
        <taxon>Malacostraca</taxon>
        <taxon>Eumalacostraca</taxon>
        <taxon>Peracarida</taxon>
        <taxon>Amphipoda</taxon>
        <taxon>Senticaudata</taxon>
        <taxon>Talitrida</taxon>
        <taxon>Talitroidea</taxon>
        <taxon>Hyalellidae</taxon>
        <taxon>Hyalella</taxon>
    </lineage>
</organism>
<evidence type="ECO:0000313" key="13">
    <source>
        <dbReference type="RefSeq" id="XP_018025949.1"/>
    </source>
</evidence>
<evidence type="ECO:0000256" key="6">
    <source>
        <dbReference type="ARBA" id="ARBA00023002"/>
    </source>
</evidence>
<comment type="similarity">
    <text evidence="3">Belongs to the methylenetetrahydrofolate reductase family.</text>
</comment>
<dbReference type="Gene3D" id="3.20.20.220">
    <property type="match status" value="1"/>
</dbReference>
<evidence type="ECO:0000256" key="3">
    <source>
        <dbReference type="ARBA" id="ARBA00006743"/>
    </source>
</evidence>
<evidence type="ECO:0000313" key="12">
    <source>
        <dbReference type="Proteomes" id="UP000694843"/>
    </source>
</evidence>
<keyword evidence="5" id="KW-0274">FAD</keyword>
<evidence type="ECO:0000256" key="10">
    <source>
        <dbReference type="SAM" id="MobiDB-lite"/>
    </source>
</evidence>
<dbReference type="SUPFAM" id="SSF51730">
    <property type="entry name" value="FAD-linked oxidoreductase"/>
    <property type="match status" value="1"/>
</dbReference>
<dbReference type="AlphaFoldDB" id="A0A8B7PIG8"/>
<comment type="pathway">
    <text evidence="2 9">One-carbon metabolism; tetrahydrofolate interconversion.</text>
</comment>
<dbReference type="UniPathway" id="UPA00193"/>
<dbReference type="OMA" id="AWKEEFY"/>
<comment type="cofactor">
    <cofactor evidence="1">
        <name>FAD</name>
        <dbReference type="ChEBI" id="CHEBI:57692"/>
    </cofactor>
</comment>
<dbReference type="GO" id="GO:0005829">
    <property type="term" value="C:cytosol"/>
    <property type="evidence" value="ECO:0007669"/>
    <property type="project" value="TreeGrafter"/>
</dbReference>
<dbReference type="OrthoDB" id="16284at2759"/>
<accession>A0A8B7PIG8</accession>
<feature type="domain" description="MTHFR SAM-binding regulatory" evidence="11">
    <location>
        <begin position="371"/>
        <end position="669"/>
    </location>
</feature>
<dbReference type="InterPro" id="IPR029041">
    <property type="entry name" value="FAD-linked_oxidoreductase-like"/>
</dbReference>
<dbReference type="GO" id="GO:0071949">
    <property type="term" value="F:FAD binding"/>
    <property type="evidence" value="ECO:0007669"/>
    <property type="project" value="TreeGrafter"/>
</dbReference>
<dbReference type="Proteomes" id="UP000694843">
    <property type="component" value="Unplaced"/>
</dbReference>
<keyword evidence="12" id="KW-1185">Reference proteome</keyword>
<evidence type="ECO:0000259" key="11">
    <source>
        <dbReference type="Pfam" id="PF21895"/>
    </source>
</evidence>
<dbReference type="GO" id="GO:0009086">
    <property type="term" value="P:methionine biosynthetic process"/>
    <property type="evidence" value="ECO:0007669"/>
    <property type="project" value="TreeGrafter"/>
</dbReference>
<dbReference type="RefSeq" id="XP_018025949.1">
    <property type="nucleotide sequence ID" value="XM_018170460.2"/>
</dbReference>
<dbReference type="EC" id="1.5.1.53" evidence="7"/>
<comment type="catalytic activity">
    <reaction evidence="8">
        <text>(6S)-5-methyl-5,6,7,8-tetrahydrofolate + NADP(+) = (6R)-5,10-methylene-5,6,7,8-tetrahydrofolate + NADPH + H(+)</text>
        <dbReference type="Rhea" id="RHEA:19817"/>
        <dbReference type="ChEBI" id="CHEBI:15378"/>
        <dbReference type="ChEBI" id="CHEBI:15636"/>
        <dbReference type="ChEBI" id="CHEBI:18608"/>
        <dbReference type="ChEBI" id="CHEBI:57783"/>
        <dbReference type="ChEBI" id="CHEBI:58349"/>
        <dbReference type="EC" id="1.5.1.53"/>
    </reaction>
    <physiologicalReaction direction="right-to-left" evidence="8">
        <dbReference type="Rhea" id="RHEA:19819"/>
    </physiologicalReaction>
</comment>
<dbReference type="GO" id="GO:0035999">
    <property type="term" value="P:tetrahydrofolate interconversion"/>
    <property type="evidence" value="ECO:0007669"/>
    <property type="project" value="UniProtKB-UniPathway"/>
</dbReference>
<dbReference type="Pfam" id="PF21895">
    <property type="entry name" value="MTHFR_C"/>
    <property type="match status" value="1"/>
</dbReference>
<evidence type="ECO:0000256" key="9">
    <source>
        <dbReference type="RuleBase" id="RU004254"/>
    </source>
</evidence>
<evidence type="ECO:0000256" key="7">
    <source>
        <dbReference type="ARBA" id="ARBA00034530"/>
    </source>
</evidence>
<proteinExistence type="inferred from homology"/>
<feature type="region of interest" description="Disordered" evidence="10">
    <location>
        <begin position="1"/>
        <end position="24"/>
    </location>
</feature>
<evidence type="ECO:0000256" key="2">
    <source>
        <dbReference type="ARBA" id="ARBA00004777"/>
    </source>
</evidence>
<evidence type="ECO:0000256" key="4">
    <source>
        <dbReference type="ARBA" id="ARBA00022630"/>
    </source>
</evidence>
<feature type="compositionally biased region" description="Low complexity" evidence="10">
    <location>
        <begin position="15"/>
        <end position="24"/>
    </location>
</feature>
<keyword evidence="6" id="KW-0560">Oxidoreductase</keyword>
<evidence type="ECO:0000256" key="5">
    <source>
        <dbReference type="ARBA" id="ARBA00022827"/>
    </source>
</evidence>
<dbReference type="KEGG" id="hazt:108681433"/>
<dbReference type="NCBIfam" id="TIGR00677">
    <property type="entry name" value="fadh2_euk"/>
    <property type="match status" value="1"/>
</dbReference>
<evidence type="ECO:0000256" key="8">
    <source>
        <dbReference type="ARBA" id="ARBA00047751"/>
    </source>
</evidence>
<sequence>MVQGNIAEVDHTVHSSSPSLAMSSSPADPLAHLKAFINERNTLHSHGETENELPATPHHQLDYLTGYQNLREKISARIESRDKFFSLEFFPPRTKGGAVNLLARFDRLKEGDPLFCDVTWHPAGNPGGDTETSSLTIAGAALNYCGLETMLHMTCCYMTKAEITRHLSRAKDLGLRNILALRGDPPHGADNWSPPSDGFTYGSDLVEYIHAQFGDYFVVGVAGYPTGHPDATSYEDDIRHLKEKVDKGADFIITQLFFKAETFIKFEKDCRAAGITCPIIPGIMPIQSYDSLRHIVKLSRLDVPKEIMEVVAPLKDNDEAIRNFGIHHASTLIKELFDKGIAPGVHFYTLNREVATTAILKKLGLWAGAPRRPLPWKMAANYKRCCEDVRPIFWATRPKAYVYRTQHWDDFPNGRWGSSESPAFGELKDYYLFYLKSKSSRDELLSMWGESISSEEDVWRVFHAYITGTPAWEGAKVVTKVPWNDDELSAETCQLRDKLAHFNLRGVLSINSQPNVNGASSTDPVVGWGMPGGYVYQKAYLEFFTSRENAAALKQVLPLFPRVNYHILNRDGSEDTTNCHRHRPLAVTWGVFPGTEIIQPTVVDSVSFKAWKDEAFTLWEVQWGKLYDEKSESRAVISHIANNYCLVNLVDNNYPEQSCLWDVLEAMFTWKELDAKKDSNDDSCSVARGSSCSSEEVLVKRMSKAQIVPMIESPDCANDMQVPCTNELR</sequence>
<dbReference type="InterPro" id="IPR003171">
    <property type="entry name" value="Mehydrof_redctse-like"/>
</dbReference>